<dbReference type="EMBL" id="BTSY01000003">
    <property type="protein sequence ID" value="GMT20343.1"/>
    <property type="molecule type" value="Genomic_DNA"/>
</dbReference>
<gene>
    <name evidence="1" type="ORF">PFISCL1PPCAC_11640</name>
</gene>
<sequence length="159" mass="17778">LRYKTSHFTNVDSIICEKDPVNIFKYEYVIRANGKVMPRTQQDIYARCAAPICAQCNYLPSVGLRENLTIVDVGSCKQLQCMEGRLMVGRKSGIPACEYHNGKHVWMLDGESIEQSTNVECRKTMPCESAILTSKCDLGPADSRCIVTAEKVPHCSNDQ</sequence>
<reference evidence="1" key="1">
    <citation type="submission" date="2023-10" db="EMBL/GenBank/DDBJ databases">
        <title>Genome assembly of Pristionchus species.</title>
        <authorList>
            <person name="Yoshida K."/>
            <person name="Sommer R.J."/>
        </authorList>
    </citation>
    <scope>NUCLEOTIDE SEQUENCE</scope>
    <source>
        <strain evidence="1">RS5133</strain>
    </source>
</reference>
<organism evidence="1 2">
    <name type="scientific">Pristionchus fissidentatus</name>
    <dbReference type="NCBI Taxonomy" id="1538716"/>
    <lineage>
        <taxon>Eukaryota</taxon>
        <taxon>Metazoa</taxon>
        <taxon>Ecdysozoa</taxon>
        <taxon>Nematoda</taxon>
        <taxon>Chromadorea</taxon>
        <taxon>Rhabditida</taxon>
        <taxon>Rhabditina</taxon>
        <taxon>Diplogasteromorpha</taxon>
        <taxon>Diplogasteroidea</taxon>
        <taxon>Neodiplogasteridae</taxon>
        <taxon>Pristionchus</taxon>
    </lineage>
</organism>
<evidence type="ECO:0000313" key="1">
    <source>
        <dbReference type="EMBL" id="GMT20343.1"/>
    </source>
</evidence>
<name>A0AAV5VLR5_9BILA</name>
<dbReference type="Proteomes" id="UP001432322">
    <property type="component" value="Unassembled WGS sequence"/>
</dbReference>
<accession>A0AAV5VLR5</accession>
<dbReference type="AlphaFoldDB" id="A0AAV5VLR5"/>
<keyword evidence="2" id="KW-1185">Reference proteome</keyword>
<evidence type="ECO:0000313" key="2">
    <source>
        <dbReference type="Proteomes" id="UP001432322"/>
    </source>
</evidence>
<feature type="non-terminal residue" evidence="1">
    <location>
        <position position="159"/>
    </location>
</feature>
<feature type="non-terminal residue" evidence="1">
    <location>
        <position position="1"/>
    </location>
</feature>
<protein>
    <submittedName>
        <fullName evidence="1">Uncharacterized protein</fullName>
    </submittedName>
</protein>
<proteinExistence type="predicted"/>
<comment type="caution">
    <text evidence="1">The sequence shown here is derived from an EMBL/GenBank/DDBJ whole genome shotgun (WGS) entry which is preliminary data.</text>
</comment>